<feature type="domain" description="PHD-type" evidence="11">
    <location>
        <begin position="62"/>
        <end position="181"/>
    </location>
</feature>
<feature type="compositionally biased region" description="Polar residues" evidence="9">
    <location>
        <begin position="252"/>
        <end position="262"/>
    </location>
</feature>
<sequence>MREMVGGCCVCSDDRGWSENPLVYCDGQSCNVAVHQACYGIVSVPTGPWFCCKCESQERPTKVKCELCPSKYGALKRTDNQGWAHVVCALYIPEVRFGNVSTMEPIQLHLIPPERFNKVCYICEEKGKPANATVGACMQCNRVGCKQQFHVTCAQSLGLLCEEAGNYLDNVKYCGYCQHHYSKLKKGGNVKTIPPYKPVNDSPNSDSNSEKESENGSLAKSSPSQNTSKRKSGSGGKTAGSSKSSNKSTAAQQKTVHSNNKGVSDKRAGNSKSAKLEEPLVAASASPTSDKPEKKDNRSDSVTESDKESKDSKINKKRKSGNSRTPTPIQSEVSVVVSALPISDTSSSNAIVPPTSVANLLSENKKNSSNCNSSSGDISVSDKFKRAKLDSTQLIISNQPVVALTSISTTKINSPPSTAPPETTAHSEPVLPTSVPTPSIIQTVPAQSHHQQQQQQQQHPSLVVSVPLVNTTLVPNLGSSLAVPSFSVAPIDKNSSTVTSERIQTATPVSTENVVMPSNSSSSTILNSEMSGGGLKITFEKQPDTIHTEVDMELESDTPSTIQEVPVKRTRSQSHDKTERSTRGKKRNNLGNNGLSQQQTSASLPATFSKKVHRTLPSPIRSGTLISQPPQPIPGAFAAITQEKLKDSPPSSPSSESQGPLPIVQIRSRTKGRKSAPAAVNVIQSMSKEEKKDVKIFQNGATTAPHMLGNQLNPSSNMHQKMTDHLSNELEAHSIYHNSSDATPNLIGPQLHHRVVQSARASSTASSTASGGSGLSSMLGNGGGTIPQTLDQLLERQWEQGSQFLMEQAQHFDIASLLSCLHQLRAENLRLEEHVSSLLQRRDHLLAVNARLAIPLTGQAAAAPSQSSHTVNNIHPNMSVSHADLARSSRHGMGSYDRYPQSTLNVPVENGLPPEGYAGNPHRPDSIGSGQPSPTVRHSSATPYSNNGLLRQCADSGGRSAPPRAQSAYSLYERPGSSHSTSSQQMVIRRDRDREDVFGHGSQPS</sequence>
<evidence type="ECO:0000256" key="6">
    <source>
        <dbReference type="ARBA" id="ARBA00022833"/>
    </source>
</evidence>
<evidence type="ECO:0008006" key="14">
    <source>
        <dbReference type="Google" id="ProtNLM"/>
    </source>
</evidence>
<protein>
    <recommendedName>
        <fullName evidence="14">Protein AF-10</fullName>
    </recommendedName>
</protein>
<keyword evidence="5 8" id="KW-0863">Zinc-finger</keyword>
<keyword evidence="2" id="KW-0597">Phosphoprotein</keyword>
<evidence type="ECO:0000313" key="12">
    <source>
        <dbReference type="EMBL" id="KAL1497077.1"/>
    </source>
</evidence>
<feature type="compositionally biased region" description="Low complexity" evidence="9">
    <location>
        <begin position="758"/>
        <end position="779"/>
    </location>
</feature>
<feature type="compositionally biased region" description="Basic and acidic residues" evidence="9">
    <location>
        <begin position="290"/>
        <end position="314"/>
    </location>
</feature>
<comment type="caution">
    <text evidence="12">The sequence shown here is derived from an EMBL/GenBank/DDBJ whole genome shotgun (WGS) entry which is preliminary data.</text>
</comment>
<dbReference type="Pfam" id="PF13832">
    <property type="entry name" value="zf-HC5HC2H_2"/>
    <property type="match status" value="1"/>
</dbReference>
<feature type="region of interest" description="Disordered" evidence="9">
    <location>
        <begin position="754"/>
        <end position="782"/>
    </location>
</feature>
<name>A0ABD1EPS2_HYPHA</name>
<dbReference type="FunFam" id="3.30.40.10:FF:000042">
    <property type="entry name" value="protein AF-10 isoform X1"/>
    <property type="match status" value="1"/>
</dbReference>
<dbReference type="SMART" id="SM00249">
    <property type="entry name" value="PHD"/>
    <property type="match status" value="2"/>
</dbReference>
<feature type="region of interest" description="Disordered" evidence="9">
    <location>
        <begin position="550"/>
        <end position="604"/>
    </location>
</feature>
<evidence type="ECO:0000256" key="1">
    <source>
        <dbReference type="ARBA" id="ARBA00004123"/>
    </source>
</evidence>
<comment type="subcellular location">
    <subcellularLocation>
        <location evidence="1">Nucleus</location>
    </subcellularLocation>
</comment>
<organism evidence="12 13">
    <name type="scientific">Hypothenemus hampei</name>
    <name type="common">Coffee berry borer</name>
    <dbReference type="NCBI Taxonomy" id="57062"/>
    <lineage>
        <taxon>Eukaryota</taxon>
        <taxon>Metazoa</taxon>
        <taxon>Ecdysozoa</taxon>
        <taxon>Arthropoda</taxon>
        <taxon>Hexapoda</taxon>
        <taxon>Insecta</taxon>
        <taxon>Pterygota</taxon>
        <taxon>Neoptera</taxon>
        <taxon>Endopterygota</taxon>
        <taxon>Coleoptera</taxon>
        <taxon>Polyphaga</taxon>
        <taxon>Cucujiformia</taxon>
        <taxon>Curculionidae</taxon>
        <taxon>Scolytinae</taxon>
        <taxon>Hypothenemus</taxon>
    </lineage>
</organism>
<evidence type="ECO:0000256" key="2">
    <source>
        <dbReference type="ARBA" id="ARBA00022553"/>
    </source>
</evidence>
<dbReference type="InterPro" id="IPR001965">
    <property type="entry name" value="Znf_PHD"/>
</dbReference>
<proteinExistence type="predicted"/>
<feature type="compositionally biased region" description="Low complexity" evidence="9">
    <location>
        <begin position="414"/>
        <end position="424"/>
    </location>
</feature>
<dbReference type="PROSITE" id="PS51805">
    <property type="entry name" value="EPHD"/>
    <property type="match status" value="1"/>
</dbReference>
<keyword evidence="6" id="KW-0862">Zinc</keyword>
<feature type="region of interest" description="Disordered" evidence="9">
    <location>
        <begin position="644"/>
        <end position="675"/>
    </location>
</feature>
<dbReference type="GO" id="GO:0031491">
    <property type="term" value="F:nucleosome binding"/>
    <property type="evidence" value="ECO:0007669"/>
    <property type="project" value="UniProtKB-ARBA"/>
</dbReference>
<dbReference type="Pfam" id="PF13831">
    <property type="entry name" value="PHD_2"/>
    <property type="match status" value="1"/>
</dbReference>
<keyword evidence="3" id="KW-0479">Metal-binding</keyword>
<feature type="compositionally biased region" description="Low complexity" evidence="9">
    <location>
        <begin position="653"/>
        <end position="662"/>
    </location>
</feature>
<feature type="region of interest" description="Disordered" evidence="9">
    <location>
        <begin position="888"/>
        <end position="1005"/>
    </location>
</feature>
<dbReference type="SUPFAM" id="SSF57903">
    <property type="entry name" value="FYVE/PHD zinc finger"/>
    <property type="match status" value="1"/>
</dbReference>
<dbReference type="GO" id="GO:0008270">
    <property type="term" value="F:zinc ion binding"/>
    <property type="evidence" value="ECO:0007669"/>
    <property type="project" value="UniProtKB-KW"/>
</dbReference>
<dbReference type="CDD" id="cd15672">
    <property type="entry name" value="ePHD_AF10_like"/>
    <property type="match status" value="1"/>
</dbReference>
<evidence type="ECO:0000259" key="10">
    <source>
        <dbReference type="PROSITE" id="PS50016"/>
    </source>
</evidence>
<dbReference type="GO" id="GO:0042393">
    <property type="term" value="F:histone binding"/>
    <property type="evidence" value="ECO:0007669"/>
    <property type="project" value="UniProtKB-ARBA"/>
</dbReference>
<feature type="region of interest" description="Disordered" evidence="9">
    <location>
        <begin position="188"/>
        <end position="334"/>
    </location>
</feature>
<dbReference type="GO" id="GO:0005634">
    <property type="term" value="C:nucleus"/>
    <property type="evidence" value="ECO:0007669"/>
    <property type="project" value="UniProtKB-SubCell"/>
</dbReference>
<evidence type="ECO:0000256" key="4">
    <source>
        <dbReference type="ARBA" id="ARBA00022737"/>
    </source>
</evidence>
<feature type="compositionally biased region" description="Low complexity" evidence="9">
    <location>
        <begin position="239"/>
        <end position="251"/>
    </location>
</feature>
<dbReference type="Proteomes" id="UP001566132">
    <property type="component" value="Unassembled WGS sequence"/>
</dbReference>
<dbReference type="InterPro" id="IPR019786">
    <property type="entry name" value="Zinc_finger_PHD-type_CS"/>
</dbReference>
<keyword evidence="13" id="KW-1185">Reference proteome</keyword>
<reference evidence="12 13" key="1">
    <citation type="submission" date="2024-05" db="EMBL/GenBank/DDBJ databases">
        <title>Genetic variation in Jamaican populations of the coffee berry borer (Hypothenemus hampei).</title>
        <authorList>
            <person name="Errbii M."/>
            <person name="Myrie A."/>
        </authorList>
    </citation>
    <scope>NUCLEOTIDE SEQUENCE [LARGE SCALE GENOMIC DNA]</scope>
    <source>
        <strain evidence="12">JA-Hopewell-2020-01-JO</strain>
        <tissue evidence="12">Whole body</tissue>
    </source>
</reference>
<dbReference type="InterPro" id="IPR049773">
    <property type="entry name" value="AF10-like_CC"/>
</dbReference>
<feature type="region of interest" description="Disordered" evidence="9">
    <location>
        <begin position="412"/>
        <end position="438"/>
    </location>
</feature>
<evidence type="ECO:0000313" key="13">
    <source>
        <dbReference type="Proteomes" id="UP001566132"/>
    </source>
</evidence>
<dbReference type="GO" id="GO:0006355">
    <property type="term" value="P:regulation of DNA-templated transcription"/>
    <property type="evidence" value="ECO:0007669"/>
    <property type="project" value="UniProtKB-ARBA"/>
</dbReference>
<feature type="compositionally biased region" description="Polar residues" evidence="9">
    <location>
        <begin position="977"/>
        <end position="986"/>
    </location>
</feature>
<feature type="compositionally biased region" description="Polar residues" evidence="9">
    <location>
        <begin position="322"/>
        <end position="333"/>
    </location>
</feature>
<evidence type="ECO:0000256" key="8">
    <source>
        <dbReference type="PROSITE-ProRule" id="PRU00146"/>
    </source>
</evidence>
<dbReference type="InterPro" id="IPR013083">
    <property type="entry name" value="Znf_RING/FYVE/PHD"/>
</dbReference>
<evidence type="ECO:0000256" key="5">
    <source>
        <dbReference type="ARBA" id="ARBA00022771"/>
    </source>
</evidence>
<dbReference type="CDD" id="cd20901">
    <property type="entry name" value="CC_AF10"/>
    <property type="match status" value="1"/>
</dbReference>
<accession>A0ABD1EPS2</accession>
<dbReference type="InterPro" id="IPR011011">
    <property type="entry name" value="Znf_FYVE_PHD"/>
</dbReference>
<dbReference type="CDD" id="cd15574">
    <property type="entry name" value="PHD_AF10_AF17"/>
    <property type="match status" value="1"/>
</dbReference>
<dbReference type="Gene3D" id="3.30.40.10">
    <property type="entry name" value="Zinc/RING finger domain, C3HC4 (zinc finger)"/>
    <property type="match status" value="2"/>
</dbReference>
<dbReference type="InterPro" id="IPR019787">
    <property type="entry name" value="Znf_PHD-finger"/>
</dbReference>
<dbReference type="PROSITE" id="PS50016">
    <property type="entry name" value="ZF_PHD_2"/>
    <property type="match status" value="1"/>
</dbReference>
<dbReference type="InterPro" id="IPR050701">
    <property type="entry name" value="Histone_Mod_Regulator"/>
</dbReference>
<dbReference type="InterPro" id="IPR034732">
    <property type="entry name" value="EPHD"/>
</dbReference>
<dbReference type="PROSITE" id="PS01359">
    <property type="entry name" value="ZF_PHD_1"/>
    <property type="match status" value="1"/>
</dbReference>
<gene>
    <name evidence="12" type="ORF">ABEB36_008098</name>
</gene>
<dbReference type="PANTHER" id="PTHR13793:SF164">
    <property type="entry name" value="ALHAMBRA, ISOFORM P"/>
    <property type="match status" value="1"/>
</dbReference>
<evidence type="ECO:0000256" key="3">
    <source>
        <dbReference type="ARBA" id="ARBA00022723"/>
    </source>
</evidence>
<feature type="compositionally biased region" description="Basic and acidic residues" evidence="9">
    <location>
        <begin position="263"/>
        <end position="278"/>
    </location>
</feature>
<evidence type="ECO:0000256" key="9">
    <source>
        <dbReference type="SAM" id="MobiDB-lite"/>
    </source>
</evidence>
<dbReference type="FunFam" id="3.30.40.10:FF:000053">
    <property type="entry name" value="protein AF-10 isoform X2"/>
    <property type="match status" value="1"/>
</dbReference>
<dbReference type="InterPro" id="IPR049781">
    <property type="entry name" value="AF10/AF17_PHD"/>
</dbReference>
<keyword evidence="7" id="KW-0539">Nucleus</keyword>
<dbReference type="EMBL" id="JBDJPC010000006">
    <property type="protein sequence ID" value="KAL1497077.1"/>
    <property type="molecule type" value="Genomic_DNA"/>
</dbReference>
<evidence type="ECO:0000256" key="7">
    <source>
        <dbReference type="ARBA" id="ARBA00023242"/>
    </source>
</evidence>
<keyword evidence="4" id="KW-0677">Repeat</keyword>
<feature type="compositionally biased region" description="Polar residues" evidence="9">
    <location>
        <begin position="928"/>
        <end position="949"/>
    </location>
</feature>
<dbReference type="AlphaFoldDB" id="A0ABD1EPS2"/>
<feature type="compositionally biased region" description="Basic and acidic residues" evidence="9">
    <location>
        <begin position="988"/>
        <end position="998"/>
    </location>
</feature>
<dbReference type="PANTHER" id="PTHR13793">
    <property type="entry name" value="PHD FINGER PROTEINS"/>
    <property type="match status" value="1"/>
</dbReference>
<feature type="domain" description="PHD-type" evidence="10">
    <location>
        <begin position="5"/>
        <end position="57"/>
    </location>
</feature>
<feature type="compositionally biased region" description="Basic and acidic residues" evidence="9">
    <location>
        <begin position="573"/>
        <end position="582"/>
    </location>
</feature>
<evidence type="ECO:0000259" key="11">
    <source>
        <dbReference type="PROSITE" id="PS51805"/>
    </source>
</evidence>